<dbReference type="SMART" id="SM00187">
    <property type="entry name" value="INB"/>
    <property type="match status" value="1"/>
</dbReference>
<evidence type="ECO:0000256" key="19">
    <source>
        <dbReference type="RuleBase" id="RU000633"/>
    </source>
</evidence>
<feature type="disulfide bond" evidence="18">
    <location>
        <begin position="502"/>
        <end position="543"/>
    </location>
</feature>
<dbReference type="Pfam" id="PF08725">
    <property type="entry name" value="Integrin_b_cyt"/>
    <property type="match status" value="1"/>
</dbReference>
<accession>A0A915I8T4</accession>
<dbReference type="GO" id="GO:0009986">
    <property type="term" value="C:cell surface"/>
    <property type="evidence" value="ECO:0007669"/>
    <property type="project" value="TreeGrafter"/>
</dbReference>
<evidence type="ECO:0000256" key="3">
    <source>
        <dbReference type="ARBA" id="ARBA00022475"/>
    </source>
</evidence>
<dbReference type="GO" id="GO:0005925">
    <property type="term" value="C:focal adhesion"/>
    <property type="evidence" value="ECO:0007669"/>
    <property type="project" value="TreeGrafter"/>
</dbReference>
<dbReference type="SMART" id="SM01242">
    <property type="entry name" value="Integrin_B_tail"/>
    <property type="match status" value="1"/>
</dbReference>
<reference evidence="25" key="1">
    <citation type="submission" date="2022-11" db="UniProtKB">
        <authorList>
            <consortium name="WormBaseParasite"/>
        </authorList>
    </citation>
    <scope>IDENTIFICATION</scope>
</reference>
<dbReference type="GO" id="GO:0007160">
    <property type="term" value="P:cell-matrix adhesion"/>
    <property type="evidence" value="ECO:0007669"/>
    <property type="project" value="TreeGrafter"/>
</dbReference>
<feature type="disulfide bond" evidence="18">
    <location>
        <begin position="611"/>
        <end position="618"/>
    </location>
</feature>
<sequence>MSLLEALCLACVTPQAVDNNMGHSSISAVIGLVNMFLLLLNFLPFSSVQSAANDGALCYSLQGDNYTCGGCIALHPSCAWCQAQDFDKDNRFTRCDTYDRLAEHGCPTNKIEYPKSSVDIIRNEQLSDDDSKPEVVQFRPQKVVINIRPKDTVFFEIEVGQPVNYPVDLYYLMDLSFSMADDKNKLSELGDKLGTLCSCMHFKVYVVISMFSAFPAARMEKITKNFKLGFGSFVDKKVMPFVDPRKEKANRPCDFCIEPYGFRHHLDMTTDARRFKEKIGWREKSRKMIVFSTDAGFHYAGDGRLGGLVVPNDGQCHLDSDGYYTKSIDFDYPSIAQIHKTLKDTRANIIFAVTKEQLPLYKKLNDALPDISSSVGVLADDSSNIVTLIAKEYGDITEKISLNDDVNSSVGLNISYLTACQGTVHEYKTFCDGVSVGKRVSFNVSVHLERCTPEKRLDFTIHRTGLQEGVEVEVNVLCDCECDKHDIIPKAEICNYHGTLSCGVCICDEGFVGRHCECNSTGVSTAQMDMLCRKGNDSEQQICSDRGYCSCGQCICQKRNDPKELIYGKYCECDNYNCPRRNRLLCSDHGECGCDSVCNCTTGWTGAACECPDHQRDCVSPNGKICNDRGKCECGVCKCFRDLRYSGRTCEICVTCTEQCEVYRPCVLCFGWGHGPLNESMCAQCPYTMHLVDDHKAYGMNETTFDCQYVDPADRCTYYYRYLYDETLNETVIWIREGKGQQLLVRNLQSPLKLLSNIFRVSYRIRSFLMCHIAFEISTDCPVPVPILPIVLGVIAGIVLIGLVLLLIWKLLTIIHDRREFAKFENERLMARWDTGENPIFHPATTTFKNPAYGIK</sequence>
<dbReference type="InterPro" id="IPR033760">
    <property type="entry name" value="Integrin_beta_N"/>
</dbReference>
<dbReference type="SUPFAM" id="SSF57196">
    <property type="entry name" value="EGF/Laminin"/>
    <property type="match status" value="1"/>
</dbReference>
<dbReference type="Gene3D" id="3.40.50.410">
    <property type="entry name" value="von Willebrand factor, type A domain"/>
    <property type="match status" value="2"/>
</dbReference>
<dbReference type="GO" id="GO:0098609">
    <property type="term" value="P:cell-cell adhesion"/>
    <property type="evidence" value="ECO:0007669"/>
    <property type="project" value="TreeGrafter"/>
</dbReference>
<evidence type="ECO:0000256" key="18">
    <source>
        <dbReference type="PIRSR" id="PIRSR002512-1"/>
    </source>
</evidence>
<dbReference type="InterPro" id="IPR012896">
    <property type="entry name" value="Integrin_bsu_tail"/>
</dbReference>
<evidence type="ECO:0000256" key="14">
    <source>
        <dbReference type="ARBA" id="ARBA00023136"/>
    </source>
</evidence>
<dbReference type="FunFam" id="2.10.25.10:FF:000043">
    <property type="entry name" value="Integrin beta"/>
    <property type="match status" value="1"/>
</dbReference>
<evidence type="ECO:0000256" key="9">
    <source>
        <dbReference type="ARBA" id="ARBA00022837"/>
    </source>
</evidence>
<dbReference type="FunFam" id="2.10.25.10:FF:000155">
    <property type="entry name" value="Integrin beta"/>
    <property type="match status" value="1"/>
</dbReference>
<evidence type="ECO:0000256" key="1">
    <source>
        <dbReference type="ARBA" id="ARBA00004251"/>
    </source>
</evidence>
<feature type="disulfide bond" evidence="18">
    <location>
        <begin position="68"/>
        <end position="78"/>
    </location>
</feature>
<feature type="disulfide bond" evidence="18">
    <location>
        <begin position="660"/>
        <end position="669"/>
    </location>
</feature>
<feature type="disulfide bond" evidence="18">
    <location>
        <begin position="549"/>
        <end position="554"/>
    </location>
</feature>
<dbReference type="Pfam" id="PF23105">
    <property type="entry name" value="EGF_integrin"/>
    <property type="match status" value="1"/>
</dbReference>
<evidence type="ECO:0000256" key="5">
    <source>
        <dbReference type="ARBA" id="ARBA00022692"/>
    </source>
</evidence>
<dbReference type="Gene3D" id="2.60.40.1510">
    <property type="entry name" value="ntegrin, alpha v. Chain A, domain 3"/>
    <property type="match status" value="1"/>
</dbReference>
<dbReference type="Gene3D" id="3.30.1680.10">
    <property type="entry name" value="ligand-binding face of the semaphorins, domain 2"/>
    <property type="match status" value="1"/>
</dbReference>
<dbReference type="PANTHER" id="PTHR10082">
    <property type="entry name" value="INTEGRIN BETA SUBUNIT"/>
    <property type="match status" value="1"/>
</dbReference>
<keyword evidence="5 19" id="KW-0812">Transmembrane</keyword>
<dbReference type="SUPFAM" id="SSF53300">
    <property type="entry name" value="vWA-like"/>
    <property type="match status" value="1"/>
</dbReference>
<feature type="disulfide bond" evidence="18">
    <location>
        <begin position="632"/>
        <end position="637"/>
    </location>
</feature>
<dbReference type="FunFam" id="2.10.25.10:FF:000304">
    <property type="entry name" value="Integrin beta"/>
    <property type="match status" value="1"/>
</dbReference>
<feature type="transmembrane region" description="Helical" evidence="20">
    <location>
        <begin position="787"/>
        <end position="809"/>
    </location>
</feature>
<proteinExistence type="inferred from homology"/>
<evidence type="ECO:0000256" key="12">
    <source>
        <dbReference type="ARBA" id="ARBA00022989"/>
    </source>
</evidence>
<evidence type="ECO:0000259" key="21">
    <source>
        <dbReference type="SMART" id="SM00187"/>
    </source>
</evidence>
<feature type="domain" description="Integrin beta subunit VWA" evidence="21">
    <location>
        <begin position="67"/>
        <end position="480"/>
    </location>
</feature>
<keyword evidence="12 20" id="KW-1133">Transmembrane helix</keyword>
<dbReference type="GO" id="GO:0007229">
    <property type="term" value="P:integrin-mediated signaling pathway"/>
    <property type="evidence" value="ECO:0007669"/>
    <property type="project" value="UniProtKB-KW"/>
</dbReference>
<feature type="disulfide bond" evidence="18">
    <location>
        <begin position="556"/>
        <end position="571"/>
    </location>
</feature>
<dbReference type="AlphaFoldDB" id="A0A915I8T4"/>
<feature type="disulfide bond" evidence="18">
    <location>
        <begin position="518"/>
        <end position="532"/>
    </location>
</feature>
<feature type="disulfide bond" evidence="18">
    <location>
        <begin position="81"/>
        <end position="95"/>
    </location>
</feature>
<keyword evidence="13 19" id="KW-0401">Integrin</keyword>
<feature type="disulfide bond" evidence="18">
    <location>
        <begin position="594"/>
        <end position="626"/>
    </location>
</feature>
<feature type="disulfide bond" evidence="18">
    <location>
        <begin position="71"/>
        <end position="106"/>
    </location>
</feature>
<keyword evidence="11 19" id="KW-0130">Cell adhesion</keyword>
<dbReference type="Gene3D" id="1.20.5.100">
    <property type="entry name" value="Cytochrome c1, transmembrane anchor, C-terminal"/>
    <property type="match status" value="1"/>
</dbReference>
<evidence type="ECO:0000313" key="24">
    <source>
        <dbReference type="Proteomes" id="UP000887565"/>
    </source>
</evidence>
<dbReference type="InterPro" id="IPR002369">
    <property type="entry name" value="Integrin_bsu_VWA"/>
</dbReference>
<name>A0A915I8T4_ROMCU</name>
<evidence type="ECO:0000256" key="7">
    <source>
        <dbReference type="ARBA" id="ARBA00022729"/>
    </source>
</evidence>
<keyword evidence="7" id="KW-0732">Signal</keyword>
<dbReference type="SUPFAM" id="SSF103575">
    <property type="entry name" value="Plexin repeat"/>
    <property type="match status" value="1"/>
</dbReference>
<keyword evidence="3" id="KW-1003">Cell membrane</keyword>
<dbReference type="Gene3D" id="2.10.25.10">
    <property type="entry name" value="Laminin"/>
    <property type="match status" value="4"/>
</dbReference>
<dbReference type="GO" id="GO:0005178">
    <property type="term" value="F:integrin binding"/>
    <property type="evidence" value="ECO:0007669"/>
    <property type="project" value="TreeGrafter"/>
</dbReference>
<comment type="similarity">
    <text evidence="2 19">Belongs to the integrin beta chain family.</text>
</comment>
<keyword evidence="14 20" id="KW-0472">Membrane</keyword>
<evidence type="ECO:0000256" key="11">
    <source>
        <dbReference type="ARBA" id="ARBA00022889"/>
    </source>
</evidence>
<keyword evidence="10" id="KW-0460">Magnesium</keyword>
<evidence type="ECO:0000256" key="10">
    <source>
        <dbReference type="ARBA" id="ARBA00022842"/>
    </source>
</evidence>
<keyword evidence="24" id="KW-1185">Reference proteome</keyword>
<dbReference type="Pfam" id="PF00362">
    <property type="entry name" value="Integrin_beta"/>
    <property type="match status" value="2"/>
</dbReference>
<dbReference type="FunFam" id="1.20.5.100:FF:000002">
    <property type="entry name" value="Integrin beta"/>
    <property type="match status" value="1"/>
</dbReference>
<feature type="disulfide bond" evidence="18">
    <location>
        <begin position="592"/>
        <end position="598"/>
    </location>
</feature>
<dbReference type="Proteomes" id="UP000887565">
    <property type="component" value="Unplaced"/>
</dbReference>
<evidence type="ECO:0000256" key="15">
    <source>
        <dbReference type="ARBA" id="ARBA00023157"/>
    </source>
</evidence>
<feature type="disulfide bond" evidence="18">
    <location>
        <begin position="507"/>
        <end position="516"/>
    </location>
</feature>
<feature type="disulfide bond" evidence="18">
    <location>
        <begin position="573"/>
        <end position="578"/>
    </location>
</feature>
<evidence type="ECO:0000256" key="16">
    <source>
        <dbReference type="ARBA" id="ARBA00023170"/>
    </source>
</evidence>
<feature type="disulfide bond" evidence="18">
    <location>
        <begin position="478"/>
        <end position="482"/>
    </location>
</feature>
<keyword evidence="6" id="KW-0479">Metal-binding</keyword>
<dbReference type="Pfam" id="PF18372">
    <property type="entry name" value="I-EGF_1"/>
    <property type="match status" value="1"/>
</dbReference>
<evidence type="ECO:0000259" key="22">
    <source>
        <dbReference type="SMART" id="SM01241"/>
    </source>
</evidence>
<dbReference type="InterPro" id="IPR057073">
    <property type="entry name" value="EGF_integrin_2"/>
</dbReference>
<dbReference type="SMART" id="SM01241">
    <property type="entry name" value="Integrin_b_cyt"/>
    <property type="match status" value="1"/>
</dbReference>
<feature type="domain" description="Integrin beta subunit tail" evidence="23">
    <location>
        <begin position="660"/>
        <end position="744"/>
    </location>
</feature>
<evidence type="ECO:0000256" key="4">
    <source>
        <dbReference type="ARBA" id="ARBA00022536"/>
    </source>
</evidence>
<dbReference type="Pfam" id="PF17205">
    <property type="entry name" value="PSI_integrin"/>
    <property type="match status" value="1"/>
</dbReference>
<keyword evidence="4" id="KW-0245">EGF-like domain</keyword>
<evidence type="ECO:0000256" key="2">
    <source>
        <dbReference type="ARBA" id="ARBA00007449"/>
    </source>
</evidence>
<keyword evidence="17" id="KW-0325">Glycoprotein</keyword>
<dbReference type="PROSITE" id="PS52047">
    <property type="entry name" value="I_EGF_2"/>
    <property type="match status" value="1"/>
</dbReference>
<dbReference type="InterPro" id="IPR014836">
    <property type="entry name" value="Integrin_bsu_cyt_dom"/>
</dbReference>
<dbReference type="PRINTS" id="PR01186">
    <property type="entry name" value="INTEGRINB"/>
</dbReference>
<organism evidence="24 25">
    <name type="scientific">Romanomermis culicivorax</name>
    <name type="common">Nematode worm</name>
    <dbReference type="NCBI Taxonomy" id="13658"/>
    <lineage>
        <taxon>Eukaryota</taxon>
        <taxon>Metazoa</taxon>
        <taxon>Ecdysozoa</taxon>
        <taxon>Nematoda</taxon>
        <taxon>Enoplea</taxon>
        <taxon>Dorylaimia</taxon>
        <taxon>Mermithida</taxon>
        <taxon>Mermithoidea</taxon>
        <taxon>Mermithidae</taxon>
        <taxon>Romanomermis</taxon>
    </lineage>
</organism>
<dbReference type="PIRSF" id="PIRSF002512">
    <property type="entry name" value="Integrin_B"/>
    <property type="match status" value="1"/>
</dbReference>
<evidence type="ECO:0000259" key="23">
    <source>
        <dbReference type="SMART" id="SM01242"/>
    </source>
</evidence>
<dbReference type="GO" id="GO:0033627">
    <property type="term" value="P:cell adhesion mediated by integrin"/>
    <property type="evidence" value="ECO:0007669"/>
    <property type="project" value="TreeGrafter"/>
</dbReference>
<feature type="disulfide bond" evidence="18">
    <location>
        <begin position="600"/>
        <end position="609"/>
    </location>
</feature>
<dbReference type="WBParaSite" id="nRc.2.0.1.t10575-RA">
    <property type="protein sequence ID" value="nRc.2.0.1.t10575-RA"/>
    <property type="gene ID" value="nRc.2.0.1.g10575"/>
</dbReference>
<dbReference type="GO" id="GO:0008305">
    <property type="term" value="C:integrin complex"/>
    <property type="evidence" value="ECO:0007669"/>
    <property type="project" value="TreeGrafter"/>
</dbReference>
<keyword evidence="9" id="KW-0106">Calcium</keyword>
<dbReference type="InterPro" id="IPR040622">
    <property type="entry name" value="EGF_integrin_1"/>
</dbReference>
<protein>
    <recommendedName>
        <fullName evidence="19">Integrin beta</fullName>
    </recommendedName>
</protein>
<dbReference type="InterPro" id="IPR015812">
    <property type="entry name" value="Integrin_bsu"/>
</dbReference>
<keyword evidence="15 18" id="KW-1015">Disulfide bond</keyword>
<dbReference type="OMA" id="ANYHFAG"/>
<dbReference type="GO" id="GO:0046872">
    <property type="term" value="F:metal ion binding"/>
    <property type="evidence" value="ECO:0007669"/>
    <property type="project" value="UniProtKB-KW"/>
</dbReference>
<dbReference type="InterPro" id="IPR032695">
    <property type="entry name" value="Integrin_dom_sf"/>
</dbReference>
<feature type="disulfide bond" evidence="18">
    <location>
        <begin position="634"/>
        <end position="682"/>
    </location>
</feature>
<evidence type="ECO:0000313" key="25">
    <source>
        <dbReference type="WBParaSite" id="nRc.2.0.1.t10575-RA"/>
    </source>
</evidence>
<evidence type="ECO:0000256" key="13">
    <source>
        <dbReference type="ARBA" id="ARBA00023037"/>
    </source>
</evidence>
<comment type="subcellular location">
    <subcellularLocation>
        <location evidence="1 19">Cell membrane</location>
        <topology evidence="1 19">Single-pass type I membrane protein</topology>
    </subcellularLocation>
</comment>
<evidence type="ECO:0000256" key="8">
    <source>
        <dbReference type="ARBA" id="ARBA00022737"/>
    </source>
</evidence>
<feature type="disulfide bond" evidence="18">
    <location>
        <begin position="639"/>
        <end position="650"/>
    </location>
</feature>
<evidence type="ECO:0000256" key="6">
    <source>
        <dbReference type="ARBA" id="ARBA00022723"/>
    </source>
</evidence>
<keyword evidence="16" id="KW-0675">Receptor</keyword>
<evidence type="ECO:0000256" key="17">
    <source>
        <dbReference type="ARBA" id="ARBA00023180"/>
    </source>
</evidence>
<feature type="disulfide bond" evidence="18">
    <location>
        <begin position="420"/>
        <end position="431"/>
    </location>
</feature>
<dbReference type="GO" id="GO:0016477">
    <property type="term" value="P:cell migration"/>
    <property type="evidence" value="ECO:0007669"/>
    <property type="project" value="TreeGrafter"/>
</dbReference>
<dbReference type="SUPFAM" id="SSF69687">
    <property type="entry name" value="Integrin beta tail domain"/>
    <property type="match status" value="1"/>
</dbReference>
<dbReference type="InterPro" id="IPR036349">
    <property type="entry name" value="Integrin_bsu_tail_dom_sf"/>
</dbReference>
<feature type="disulfide bond" evidence="18">
    <location>
        <begin position="551"/>
        <end position="586"/>
    </location>
</feature>
<keyword evidence="8" id="KW-0677">Repeat</keyword>
<feature type="disulfide bond" evidence="18">
    <location>
        <begin position="253"/>
        <end position="256"/>
    </location>
</feature>
<dbReference type="PANTHER" id="PTHR10082:SF60">
    <property type="entry name" value="INTEGRIN BETA-PS"/>
    <property type="match status" value="1"/>
</dbReference>
<feature type="domain" description="Integrin beta subunit cytoplasmic" evidence="22">
    <location>
        <begin position="810"/>
        <end position="856"/>
    </location>
</feature>
<dbReference type="SUPFAM" id="SSF69179">
    <property type="entry name" value="Integrin domains"/>
    <property type="match status" value="1"/>
</dbReference>
<evidence type="ECO:0000256" key="20">
    <source>
        <dbReference type="SAM" id="Phobius"/>
    </source>
</evidence>
<dbReference type="InterPro" id="IPR036465">
    <property type="entry name" value="vWFA_dom_sf"/>
</dbReference>